<gene>
    <name evidence="2" type="ORF">SSX86_025610</name>
</gene>
<accession>A0AAP0CIV7</accession>
<evidence type="ECO:0000256" key="1">
    <source>
        <dbReference type="SAM" id="MobiDB-lite"/>
    </source>
</evidence>
<feature type="compositionally biased region" description="Basic and acidic residues" evidence="1">
    <location>
        <begin position="46"/>
        <end position="68"/>
    </location>
</feature>
<organism evidence="2 3">
    <name type="scientific">Deinandra increscens subsp. villosa</name>
    <dbReference type="NCBI Taxonomy" id="3103831"/>
    <lineage>
        <taxon>Eukaryota</taxon>
        <taxon>Viridiplantae</taxon>
        <taxon>Streptophyta</taxon>
        <taxon>Embryophyta</taxon>
        <taxon>Tracheophyta</taxon>
        <taxon>Spermatophyta</taxon>
        <taxon>Magnoliopsida</taxon>
        <taxon>eudicotyledons</taxon>
        <taxon>Gunneridae</taxon>
        <taxon>Pentapetalae</taxon>
        <taxon>asterids</taxon>
        <taxon>campanulids</taxon>
        <taxon>Asterales</taxon>
        <taxon>Asteraceae</taxon>
        <taxon>Asteroideae</taxon>
        <taxon>Heliantheae alliance</taxon>
        <taxon>Madieae</taxon>
        <taxon>Madiinae</taxon>
        <taxon>Deinandra</taxon>
    </lineage>
</organism>
<evidence type="ECO:0000313" key="3">
    <source>
        <dbReference type="Proteomes" id="UP001408789"/>
    </source>
</evidence>
<dbReference type="AlphaFoldDB" id="A0AAP0CIV7"/>
<sequence length="84" mass="9729">MDPTPQERSEIWQQHYQVHNQHHPTSSTCNTTTAHNKRPKTRSSSTKRELTFPAEDRNSGNNHKEAQGKIRRIGRQFPHEAAKS</sequence>
<dbReference type="Proteomes" id="UP001408789">
    <property type="component" value="Unassembled WGS sequence"/>
</dbReference>
<protein>
    <submittedName>
        <fullName evidence="2">Uncharacterized protein</fullName>
    </submittedName>
</protein>
<name>A0AAP0CIV7_9ASTR</name>
<keyword evidence="3" id="KW-1185">Reference proteome</keyword>
<reference evidence="2 3" key="1">
    <citation type="submission" date="2024-04" db="EMBL/GenBank/DDBJ databases">
        <title>The reference genome of an endangered Asteraceae, Deinandra increscens subsp. villosa, native to the Central Coast of California.</title>
        <authorList>
            <person name="Guilliams M."/>
            <person name="Hasenstab-Lehman K."/>
            <person name="Meyer R."/>
            <person name="Mcevoy S."/>
        </authorList>
    </citation>
    <scope>NUCLEOTIDE SEQUENCE [LARGE SCALE GENOMIC DNA]</scope>
    <source>
        <tissue evidence="2">Leaf</tissue>
    </source>
</reference>
<dbReference type="EMBL" id="JBCNJP010000025">
    <property type="protein sequence ID" value="KAK9054532.1"/>
    <property type="molecule type" value="Genomic_DNA"/>
</dbReference>
<evidence type="ECO:0000313" key="2">
    <source>
        <dbReference type="EMBL" id="KAK9054532.1"/>
    </source>
</evidence>
<proteinExistence type="predicted"/>
<feature type="region of interest" description="Disordered" evidence="1">
    <location>
        <begin position="18"/>
        <end position="84"/>
    </location>
</feature>
<feature type="compositionally biased region" description="Polar residues" evidence="1">
    <location>
        <begin position="18"/>
        <end position="34"/>
    </location>
</feature>
<comment type="caution">
    <text evidence="2">The sequence shown here is derived from an EMBL/GenBank/DDBJ whole genome shotgun (WGS) entry which is preliminary data.</text>
</comment>